<feature type="coiled-coil region" evidence="1">
    <location>
        <begin position="547"/>
        <end position="593"/>
    </location>
</feature>
<feature type="coiled-coil region" evidence="1">
    <location>
        <begin position="480"/>
        <end position="514"/>
    </location>
</feature>
<keyword evidence="1" id="KW-0175">Coiled coil</keyword>
<protein>
    <recommendedName>
        <fullName evidence="5">Phage tail tape measure protein</fullName>
    </recommendedName>
</protein>
<evidence type="ECO:0000256" key="2">
    <source>
        <dbReference type="SAM" id="Phobius"/>
    </source>
</evidence>
<keyword evidence="2" id="KW-0472">Membrane</keyword>
<feature type="coiled-coil region" evidence="1">
    <location>
        <begin position="353"/>
        <end position="420"/>
    </location>
</feature>
<proteinExistence type="predicted"/>
<dbReference type="AlphaFoldDB" id="A0A2A6EAV2"/>
<dbReference type="Proteomes" id="UP000219259">
    <property type="component" value="Unassembled WGS sequence"/>
</dbReference>
<reference evidence="3 4" key="1">
    <citation type="submission" date="2017-09" db="EMBL/GenBank/DDBJ databases">
        <title>Phase variable restriction modification systems are present in the genome sequences of periodontal pathogens Prevotella intermedia, Tannerella forsythia and Porphyromonas gingivalis.</title>
        <authorList>
            <person name="Haigh R.D."/>
            <person name="Crawford L."/>
            <person name="Ralph J."/>
            <person name="Wanford J."/>
            <person name="Vartoukian S.R."/>
            <person name="Hijazib K."/>
            <person name="Wade W."/>
            <person name="Oggioni M.R."/>
        </authorList>
    </citation>
    <scope>NUCLEOTIDE SEQUENCE [LARGE SCALE GENOMIC DNA]</scope>
    <source>
        <strain evidence="3 4">WW11663</strain>
    </source>
</reference>
<comment type="caution">
    <text evidence="3">The sequence shown here is derived from an EMBL/GenBank/DDBJ whole genome shotgun (WGS) entry which is preliminary data.</text>
</comment>
<evidence type="ECO:0000313" key="4">
    <source>
        <dbReference type="Proteomes" id="UP000219259"/>
    </source>
</evidence>
<keyword evidence="2" id="KW-1133">Transmembrane helix</keyword>
<accession>A0A2A6EAV2</accession>
<organism evidence="3 4">
    <name type="scientific">Tannerella forsythia</name>
    <name type="common">Bacteroides forsythus</name>
    <dbReference type="NCBI Taxonomy" id="28112"/>
    <lineage>
        <taxon>Bacteria</taxon>
        <taxon>Pseudomonadati</taxon>
        <taxon>Bacteroidota</taxon>
        <taxon>Bacteroidia</taxon>
        <taxon>Bacteroidales</taxon>
        <taxon>Tannerellaceae</taxon>
        <taxon>Tannerella</taxon>
    </lineage>
</organism>
<keyword evidence="2" id="KW-0812">Transmembrane</keyword>
<evidence type="ECO:0000313" key="3">
    <source>
        <dbReference type="EMBL" id="PDP44709.1"/>
    </source>
</evidence>
<name>A0A2A6EAV2_TANFO</name>
<dbReference type="EMBL" id="NSLJ01000004">
    <property type="protein sequence ID" value="PDP44709.1"/>
    <property type="molecule type" value="Genomic_DNA"/>
</dbReference>
<evidence type="ECO:0000256" key="1">
    <source>
        <dbReference type="SAM" id="Coils"/>
    </source>
</evidence>
<evidence type="ECO:0008006" key="5">
    <source>
        <dbReference type="Google" id="ProtNLM"/>
    </source>
</evidence>
<gene>
    <name evidence="3" type="ORF">CLI86_02200</name>
</gene>
<dbReference type="RefSeq" id="WP_097530863.1">
    <property type="nucleotide sequence ID" value="NZ_NSLJ01000004.1"/>
</dbReference>
<feature type="transmembrane region" description="Helical" evidence="2">
    <location>
        <begin position="783"/>
        <end position="806"/>
    </location>
</feature>
<sequence>MADEKIVSVTFQFQGDLPENLDQVAGKIQGLDTDAGKLFQAMTKGSSMSARGFAAQANAVNMLPGPLKGATSGFGALIQAAKAFIATPVGAVITAISVALQTLMAWFTSSADGQMEFARVSGYVSEVLGQLKEIVLKVGEAIYKAFTDPKTAIKELWETIKTNIVNRIEGVGDMFKALGKIISSGFKEGYDELTNATLKAATGVENVREKMSAYAASVHDAAMKTSELKVAEEQLARDRSEWQKRDAELEVQMEDLRSQMYSASDKERLKLAEKYKKVVAEKYSKETEFLEEQLRIKKSLNDLTTNSQADYDEVNSLEAALTRLKAEEKQALRFIARQEGSILRKGDGADSELKEAQERLSKQKNLQHEWVRNQLELEQKEIDLLNESFYKKQKQAELNHRKELAEIEKQRDEKLKAKREAFGQKATLSDEEEKYFKDLVSLAEKAYKKSSDEIVAAVNGAFQEGRLRFSDELSVQLADIENYYKERLRMAENNEKLIAELQAAKAKEIALARNNYTAEMLDYDIEITRKRLENAKNFYKWEADKRKAEILAERAHLKERIRLMEEQYRIAPTDRLKKEIELARLELEKFNQELKRIPAQKLAEVTGAFAQITGALGGIEGEIGQVFSQLSSSLSSISSTISADMSTIQGQAGAASTAIAGTVTLINMITSAAARRRAAEKEFYKNSIAFAHEYALSLNEQLRLQGKSGSFVRNYSKEIQGSFKALDHATKKFQESLTKLNEGKARVGLRDAIDWGNVGKGAAVGAAAGVATGALVGAAVGSVVPGIGTAIGAVVGVIGGAIAGLFSKKKKDVKAGLLEEFPDLITQAGGFNKELAQSLITTEQVDDKTKQILQNAIEWQEAIEKAEESLKEIVTDLAGDIGNNLRNAIVGAWKAGENASQRMFEVASDSLENFITQLLYSAIFSDVFEEFKNNLIESLKPTGDQDILDDFDKLMTEMDKRDEKYVELLDKVKKRAKERGFKNFGETKENRTGASKGIQSITQETATAIEGRLTASLIYLDNITLSVGGINRTLQTGISVLTEIRDNTSHCRRLEKIEGDMGSVKRELESMNSRGIIIRTA</sequence>